<proteinExistence type="predicted"/>
<keyword evidence="4" id="KW-1185">Reference proteome</keyword>
<evidence type="ECO:0000259" key="1">
    <source>
        <dbReference type="Pfam" id="PF04480"/>
    </source>
</evidence>
<dbReference type="InterPro" id="IPR025159">
    <property type="entry name" value="AbiEi_N"/>
</dbReference>
<reference evidence="4" key="1">
    <citation type="submission" date="2016-07" db="EMBL/GenBank/DDBJ databases">
        <authorList>
            <person name="Florea S."/>
            <person name="Webb J.S."/>
            <person name="Jaromczyk J."/>
            <person name="Schardl C.L."/>
        </authorList>
    </citation>
    <scope>NUCLEOTIDE SEQUENCE [LARGE SCALE GENOMIC DNA]</scope>
    <source>
        <strain evidence="4">IPBSL-7</strain>
    </source>
</reference>
<dbReference type="SUPFAM" id="SSF52980">
    <property type="entry name" value="Restriction endonuclease-like"/>
    <property type="match status" value="1"/>
</dbReference>
<name>A0A1C0AI17_9ACTN</name>
<feature type="domain" description="AbiEi antitoxin N-terminal" evidence="2">
    <location>
        <begin position="10"/>
        <end position="42"/>
    </location>
</feature>
<evidence type="ECO:0000313" key="4">
    <source>
        <dbReference type="Proteomes" id="UP000093501"/>
    </source>
</evidence>
<dbReference type="Proteomes" id="UP000093501">
    <property type="component" value="Unassembled WGS sequence"/>
</dbReference>
<dbReference type="EMBL" id="MBQD01000025">
    <property type="protein sequence ID" value="OCL31707.1"/>
    <property type="molecule type" value="Genomic_DNA"/>
</dbReference>
<accession>A0A1C0AI17</accession>
<comment type="caution">
    <text evidence="3">The sequence shown here is derived from an EMBL/GenBank/DDBJ whole genome shotgun (WGS) entry which is preliminary data.</text>
</comment>
<sequence>MRIYHSLGAGGVATRRELLADGMSRYAITRAERDGELVRIDRCRYALPGAIPQVVTAAAADATLTCVSALDVHGIWTVPDAQLHLRRGGYSARRRELPAGAILCSSPAGGTRRPLDDVVSALLAAIRHHPEEHAVMAMDCILYRRLLTRAELAAQLAPVGLKGQALLSRADARTESALESLARQRLRAAGFRPRPQFKLAGVGRFDFLLGDRLLIEADGREFHGTAESFESDRRRDRAAAALGYAVVRLTWRQVMSSWPAVVADLRAATRRRRPAA</sequence>
<dbReference type="InterPro" id="IPR007569">
    <property type="entry name" value="DUF559"/>
</dbReference>
<dbReference type="InterPro" id="IPR011335">
    <property type="entry name" value="Restrct_endonuc-II-like"/>
</dbReference>
<dbReference type="AlphaFoldDB" id="A0A1C0AI17"/>
<evidence type="ECO:0000313" key="3">
    <source>
        <dbReference type="EMBL" id="OCL31707.1"/>
    </source>
</evidence>
<gene>
    <name evidence="3" type="ORF">BCR15_08755</name>
</gene>
<dbReference type="Pfam" id="PF04480">
    <property type="entry name" value="DUF559"/>
    <property type="match status" value="1"/>
</dbReference>
<feature type="domain" description="DUF559" evidence="1">
    <location>
        <begin position="169"/>
        <end position="266"/>
    </location>
</feature>
<dbReference type="RefSeq" id="WP_068752484.1">
    <property type="nucleotide sequence ID" value="NZ_MBQD01000025.1"/>
</dbReference>
<evidence type="ECO:0000259" key="2">
    <source>
        <dbReference type="Pfam" id="PF13338"/>
    </source>
</evidence>
<dbReference type="Pfam" id="PF13338">
    <property type="entry name" value="AbiEi_4"/>
    <property type="match status" value="1"/>
</dbReference>
<protein>
    <submittedName>
        <fullName evidence="3">Uncharacterized protein</fullName>
    </submittedName>
</protein>
<dbReference type="Gene3D" id="3.40.960.10">
    <property type="entry name" value="VSR Endonuclease"/>
    <property type="match status" value="1"/>
</dbReference>
<organism evidence="3 4">
    <name type="scientific">Tessaracoccus lapidicaptus</name>
    <dbReference type="NCBI Taxonomy" id="1427523"/>
    <lineage>
        <taxon>Bacteria</taxon>
        <taxon>Bacillati</taxon>
        <taxon>Actinomycetota</taxon>
        <taxon>Actinomycetes</taxon>
        <taxon>Propionibacteriales</taxon>
        <taxon>Propionibacteriaceae</taxon>
        <taxon>Tessaracoccus</taxon>
    </lineage>
</organism>